<keyword evidence="3" id="KW-1185">Reference proteome</keyword>
<gene>
    <name evidence="2" type="ORF">NQ314_020232</name>
</gene>
<reference evidence="2" key="1">
    <citation type="journal article" date="2023" name="Insect Mol. Biol.">
        <title>Genome sequencing provides insights into the evolution of gene families encoding plant cell wall-degrading enzymes in longhorned beetles.</title>
        <authorList>
            <person name="Shin N.R."/>
            <person name="Okamura Y."/>
            <person name="Kirsch R."/>
            <person name="Pauchet Y."/>
        </authorList>
    </citation>
    <scope>NUCLEOTIDE SEQUENCE</scope>
    <source>
        <strain evidence="2">RBIC_L_NR</strain>
    </source>
</reference>
<dbReference type="Proteomes" id="UP001162156">
    <property type="component" value="Unassembled WGS sequence"/>
</dbReference>
<name>A0AAV8WLU5_9CUCU</name>
<evidence type="ECO:0000313" key="3">
    <source>
        <dbReference type="Proteomes" id="UP001162156"/>
    </source>
</evidence>
<evidence type="ECO:0000256" key="1">
    <source>
        <dbReference type="SAM" id="MobiDB-lite"/>
    </source>
</evidence>
<organism evidence="2 3">
    <name type="scientific">Rhamnusium bicolor</name>
    <dbReference type="NCBI Taxonomy" id="1586634"/>
    <lineage>
        <taxon>Eukaryota</taxon>
        <taxon>Metazoa</taxon>
        <taxon>Ecdysozoa</taxon>
        <taxon>Arthropoda</taxon>
        <taxon>Hexapoda</taxon>
        <taxon>Insecta</taxon>
        <taxon>Pterygota</taxon>
        <taxon>Neoptera</taxon>
        <taxon>Endopterygota</taxon>
        <taxon>Coleoptera</taxon>
        <taxon>Polyphaga</taxon>
        <taxon>Cucujiformia</taxon>
        <taxon>Chrysomeloidea</taxon>
        <taxon>Cerambycidae</taxon>
        <taxon>Lepturinae</taxon>
        <taxon>Rhagiini</taxon>
        <taxon>Rhamnusium</taxon>
    </lineage>
</organism>
<dbReference type="AlphaFoldDB" id="A0AAV8WLU5"/>
<comment type="caution">
    <text evidence="2">The sequence shown here is derived from an EMBL/GenBank/DDBJ whole genome shotgun (WGS) entry which is preliminary data.</text>
</comment>
<sequence length="80" mass="9491">MTVIRFQPNANNTNFVNIDAQHQRSSGPVPREIRSSNNPQHVDTNSNNRRRRTLSPQMQVNYLIQNIFLVLYSQWFKDLY</sequence>
<feature type="compositionally biased region" description="Polar residues" evidence="1">
    <location>
        <begin position="35"/>
        <end position="44"/>
    </location>
</feature>
<accession>A0AAV8WLU5</accession>
<evidence type="ECO:0000313" key="2">
    <source>
        <dbReference type="EMBL" id="KAJ8927318.1"/>
    </source>
</evidence>
<protein>
    <submittedName>
        <fullName evidence="2">Uncharacterized protein</fullName>
    </submittedName>
</protein>
<dbReference type="EMBL" id="JANEYF010005690">
    <property type="protein sequence ID" value="KAJ8927318.1"/>
    <property type="molecule type" value="Genomic_DNA"/>
</dbReference>
<proteinExistence type="predicted"/>
<feature type="region of interest" description="Disordered" evidence="1">
    <location>
        <begin position="14"/>
        <end position="53"/>
    </location>
</feature>